<dbReference type="Proteomes" id="UP001363622">
    <property type="component" value="Unassembled WGS sequence"/>
</dbReference>
<dbReference type="EMBL" id="JBBPHU010000009">
    <property type="protein sequence ID" value="KAK7513917.1"/>
    <property type="molecule type" value="Genomic_DNA"/>
</dbReference>
<evidence type="ECO:0000313" key="2">
    <source>
        <dbReference type="Proteomes" id="UP001363622"/>
    </source>
</evidence>
<comment type="caution">
    <text evidence="1">The sequence shown here is derived from an EMBL/GenBank/DDBJ whole genome shotgun (WGS) entry which is preliminary data.</text>
</comment>
<keyword evidence="2" id="KW-1185">Reference proteome</keyword>
<protein>
    <submittedName>
        <fullName evidence="1">Uncharacterized protein</fullName>
    </submittedName>
</protein>
<accession>A0ABR1KGP0</accession>
<evidence type="ECO:0000313" key="1">
    <source>
        <dbReference type="EMBL" id="KAK7513917.1"/>
    </source>
</evidence>
<organism evidence="1 2">
    <name type="scientific">Phyllosticta citriasiana</name>
    <dbReference type="NCBI Taxonomy" id="595635"/>
    <lineage>
        <taxon>Eukaryota</taxon>
        <taxon>Fungi</taxon>
        <taxon>Dikarya</taxon>
        <taxon>Ascomycota</taxon>
        <taxon>Pezizomycotina</taxon>
        <taxon>Dothideomycetes</taxon>
        <taxon>Dothideomycetes incertae sedis</taxon>
        <taxon>Botryosphaeriales</taxon>
        <taxon>Phyllostictaceae</taxon>
        <taxon>Phyllosticta</taxon>
    </lineage>
</organism>
<proteinExistence type="predicted"/>
<reference evidence="1 2" key="1">
    <citation type="submission" date="2024-04" db="EMBL/GenBank/DDBJ databases">
        <title>Phyllosticta paracitricarpa is synonymous to the EU quarantine fungus P. citricarpa based on phylogenomic analyses.</title>
        <authorList>
            <consortium name="Lawrence Berkeley National Laboratory"/>
            <person name="Van Ingen-Buijs V.A."/>
            <person name="Van Westerhoven A.C."/>
            <person name="Haridas S."/>
            <person name="Skiadas P."/>
            <person name="Martin F."/>
            <person name="Groenewald J.Z."/>
            <person name="Crous P.W."/>
            <person name="Seidl M.F."/>
        </authorList>
    </citation>
    <scope>NUCLEOTIDE SEQUENCE [LARGE SCALE GENOMIC DNA]</scope>
    <source>
        <strain evidence="1 2">CBS 123371</strain>
    </source>
</reference>
<gene>
    <name evidence="1" type="ORF">IWZ03DRAFT_383377</name>
</gene>
<sequence>MTRTSELTLFITCQARHAISLLFFLLYSHISFLSQVPWIKYDHVRGNPIPPTAPRNLISDVTFSASHVPTNISLLSLSQNHRQATLKGVLAWVASTNPTPCIVMPHLAVDCMWRSTRAPLLDPFAFLSGRTQR</sequence>
<name>A0ABR1KGP0_9PEZI</name>